<dbReference type="Proteomes" id="UP000027586">
    <property type="component" value="Unassembled WGS sequence"/>
</dbReference>
<dbReference type="VEuPathDB" id="FungiDB:LCOR_10091.1"/>
<evidence type="ECO:0000313" key="2">
    <source>
        <dbReference type="Proteomes" id="UP000027586"/>
    </source>
</evidence>
<name>A0A068SDD0_9FUNG</name>
<reference evidence="1" key="1">
    <citation type="submission" date="2013-08" db="EMBL/GenBank/DDBJ databases">
        <title>Gene expansion shapes genome architecture in the human pathogen Lichtheimia corymbifera: an evolutionary genomics analysis in the ancient terrestrial Mucorales (Mucoromycotina).</title>
        <authorList>
            <person name="Schwartze V.U."/>
            <person name="Winter S."/>
            <person name="Shelest E."/>
            <person name="Marcet-Houben M."/>
            <person name="Horn F."/>
            <person name="Wehner S."/>
            <person name="Hoffmann K."/>
            <person name="Riege K."/>
            <person name="Sammeth M."/>
            <person name="Nowrousian M."/>
            <person name="Valiante V."/>
            <person name="Linde J."/>
            <person name="Jacobsen I.D."/>
            <person name="Marz M."/>
            <person name="Brakhage A.A."/>
            <person name="Gabaldon T."/>
            <person name="Bocker S."/>
            <person name="Voigt K."/>
        </authorList>
    </citation>
    <scope>NUCLEOTIDE SEQUENCE [LARGE SCALE GENOMIC DNA]</scope>
    <source>
        <strain evidence="1">FSU 9682</strain>
    </source>
</reference>
<sequence>MLCNTIAQTTTAYAAYCQNRNNLRIKQRQLGFVYDSHLTSLVSNSQAFDLHISKDLQSQETGVLCSGGDTMLSSTHSKAAATVKIDVYTAIGIVTISCSGFMDRIPCMGKTFSQGYQAAQIRVPIQIPESVEKGIVLAWHPMSNVSPRHLCYSYQSATEPSHTKNDIHIPYLMHP</sequence>
<protein>
    <submittedName>
        <fullName evidence="1">Uncharacterized protein</fullName>
    </submittedName>
</protein>
<gene>
    <name evidence="1" type="ORF">LCOR_10091.1</name>
</gene>
<comment type="caution">
    <text evidence="1">The sequence shown here is derived from an EMBL/GenBank/DDBJ whole genome shotgun (WGS) entry which is preliminary data.</text>
</comment>
<accession>A0A068SDD0</accession>
<evidence type="ECO:0000313" key="1">
    <source>
        <dbReference type="EMBL" id="CDH59266.1"/>
    </source>
</evidence>
<dbReference type="EMBL" id="CBTN010000067">
    <property type="protein sequence ID" value="CDH59266.1"/>
    <property type="molecule type" value="Genomic_DNA"/>
</dbReference>
<dbReference type="AlphaFoldDB" id="A0A068SDD0"/>
<proteinExistence type="predicted"/>
<keyword evidence="2" id="KW-1185">Reference proteome</keyword>
<organism evidence="1 2">
    <name type="scientific">Lichtheimia corymbifera JMRC:FSU:9682</name>
    <dbReference type="NCBI Taxonomy" id="1263082"/>
    <lineage>
        <taxon>Eukaryota</taxon>
        <taxon>Fungi</taxon>
        <taxon>Fungi incertae sedis</taxon>
        <taxon>Mucoromycota</taxon>
        <taxon>Mucoromycotina</taxon>
        <taxon>Mucoromycetes</taxon>
        <taxon>Mucorales</taxon>
        <taxon>Lichtheimiaceae</taxon>
        <taxon>Lichtheimia</taxon>
    </lineage>
</organism>